<dbReference type="SUPFAM" id="SSF53474">
    <property type="entry name" value="alpha/beta-Hydrolases"/>
    <property type="match status" value="1"/>
</dbReference>
<keyword evidence="1" id="KW-0732">Signal</keyword>
<dbReference type="Proteomes" id="UP000179797">
    <property type="component" value="Unassembled WGS sequence"/>
</dbReference>
<dbReference type="GO" id="GO:0052689">
    <property type="term" value="F:carboxylic ester hydrolase activity"/>
    <property type="evidence" value="ECO:0007669"/>
    <property type="project" value="TreeGrafter"/>
</dbReference>
<feature type="domain" description="AB hydrolase-1" evidence="2">
    <location>
        <begin position="257"/>
        <end position="501"/>
    </location>
</feature>
<evidence type="ECO:0000313" key="4">
    <source>
        <dbReference type="Proteomes" id="UP000179797"/>
    </source>
</evidence>
<proteinExistence type="predicted"/>
<evidence type="ECO:0000313" key="3">
    <source>
        <dbReference type="EMBL" id="OHX65733.1"/>
    </source>
</evidence>
<sequence length="538" mass="62078">MKQFFVLLLILFSLQTSKAQWMNENLEGKWIGTIDFELYPDLVFVNIDSVIKVKLFYHQEETEKVENYKETSDSLTFQIDTPSMAATYRGVILNDSTIMGKLEVGFKTIDCNLIRIAAINIEDMGSLLGYFSFEDGRVIQIEPFYIDGTTHPLRILDYYNGKQRILYPTYKDKNRVTFAAGPKMATSYPTDFTITLFRNNEGEALRLQYDSFVEGTSLKEGKRLQELANTKEVIVKNDGNQIEGTLTYPNIDTSKHPLVIFVPGAGAQFRGNLFDEYIRTLPYYGIATYVYDKRGCGLSTGDRKSANFDDFASDLEAIIKKLKKTKHIDENRIGLVGFDQAGYVMPIALQENEDIQFVVNLSGAVTPFADQEIQALQKRLTADQFTKEDIAMTLKYQELFMKFLDDGQKTPELMEVYNKIILTPMIEYITTLDQTEYIDWWKRYYQFDAKESWEKLDIPVLCIYGEQDNLLDPNTNIERIQSFKNKDLFTTKILEKSNHFLLRGGKRGDVQLTEIEGYHPYLFKTLNEWIGEKMGLIK</sequence>
<dbReference type="STRING" id="915059.NH26_04890"/>
<protein>
    <recommendedName>
        <fullName evidence="2">AB hydrolase-1 domain-containing protein</fullName>
    </recommendedName>
</protein>
<dbReference type="Gene3D" id="3.40.50.1820">
    <property type="entry name" value="alpha/beta hydrolase"/>
    <property type="match status" value="1"/>
</dbReference>
<dbReference type="OrthoDB" id="9809549at2"/>
<dbReference type="InterPro" id="IPR029058">
    <property type="entry name" value="AB_hydrolase_fold"/>
</dbReference>
<accession>A0A1S1YXS4</accession>
<dbReference type="EMBL" id="JRYR02000001">
    <property type="protein sequence ID" value="OHX65733.1"/>
    <property type="molecule type" value="Genomic_DNA"/>
</dbReference>
<evidence type="ECO:0000259" key="2">
    <source>
        <dbReference type="Pfam" id="PF00561"/>
    </source>
</evidence>
<dbReference type="InterPro" id="IPR000073">
    <property type="entry name" value="AB_hydrolase_1"/>
</dbReference>
<name>A0A1S1YXS4_FLAPC</name>
<dbReference type="PANTHER" id="PTHR43265:SF1">
    <property type="entry name" value="ESTERASE ESTD"/>
    <property type="match status" value="1"/>
</dbReference>
<dbReference type="PANTHER" id="PTHR43265">
    <property type="entry name" value="ESTERASE ESTD"/>
    <property type="match status" value="1"/>
</dbReference>
<dbReference type="AlphaFoldDB" id="A0A1S1YXS4"/>
<feature type="chain" id="PRO_5010178396" description="AB hydrolase-1 domain-containing protein" evidence="1">
    <location>
        <begin position="20"/>
        <end position="538"/>
    </location>
</feature>
<gene>
    <name evidence="3" type="ORF">NH26_04890</name>
</gene>
<comment type="caution">
    <text evidence="3">The sequence shown here is derived from an EMBL/GenBank/DDBJ whole genome shotgun (WGS) entry which is preliminary data.</text>
</comment>
<organism evidence="3 4">
    <name type="scientific">Flammeovirga pacifica</name>
    <dbReference type="NCBI Taxonomy" id="915059"/>
    <lineage>
        <taxon>Bacteria</taxon>
        <taxon>Pseudomonadati</taxon>
        <taxon>Bacteroidota</taxon>
        <taxon>Cytophagia</taxon>
        <taxon>Cytophagales</taxon>
        <taxon>Flammeovirgaceae</taxon>
        <taxon>Flammeovirga</taxon>
    </lineage>
</organism>
<keyword evidence="4" id="KW-1185">Reference proteome</keyword>
<dbReference type="Pfam" id="PF00561">
    <property type="entry name" value="Abhydrolase_1"/>
    <property type="match status" value="1"/>
</dbReference>
<evidence type="ECO:0000256" key="1">
    <source>
        <dbReference type="SAM" id="SignalP"/>
    </source>
</evidence>
<dbReference type="RefSeq" id="WP_044222349.1">
    <property type="nucleotide sequence ID" value="NZ_JRYR02000001.1"/>
</dbReference>
<feature type="signal peptide" evidence="1">
    <location>
        <begin position="1"/>
        <end position="19"/>
    </location>
</feature>
<reference evidence="3 4" key="1">
    <citation type="journal article" date="2012" name="Int. J. Syst. Evol. Microbiol.">
        <title>Flammeovirga pacifica sp. nov., isolated from deep-sea sediment.</title>
        <authorList>
            <person name="Xu H."/>
            <person name="Fu Y."/>
            <person name="Yang N."/>
            <person name="Ding Z."/>
            <person name="Lai Q."/>
            <person name="Zeng R."/>
        </authorList>
    </citation>
    <scope>NUCLEOTIDE SEQUENCE [LARGE SCALE GENOMIC DNA]</scope>
    <source>
        <strain evidence="4">DSM 24597 / LMG 26175 / WPAGA1</strain>
    </source>
</reference>
<dbReference type="InterPro" id="IPR053145">
    <property type="entry name" value="AB_hydrolase_Est10"/>
</dbReference>